<reference evidence="6 7" key="1">
    <citation type="submission" date="2022-01" db="EMBL/GenBank/DDBJ databases">
        <title>A chromosomal length assembly of Cordylochernes scorpioides.</title>
        <authorList>
            <person name="Zeh D."/>
            <person name="Zeh J."/>
        </authorList>
    </citation>
    <scope>NUCLEOTIDE SEQUENCE [LARGE SCALE GENOMIC DNA]</scope>
    <source>
        <strain evidence="6">IN4F17</strain>
        <tissue evidence="6">Whole Body</tissue>
    </source>
</reference>
<dbReference type="SUPFAM" id="SSF47005">
    <property type="entry name" value="Peripheral subunit-binding domain of 2-oxo acid dehydrogenase complex"/>
    <property type="match status" value="1"/>
</dbReference>
<keyword evidence="4" id="KW-0012">Acyltransferase</keyword>
<dbReference type="InterPro" id="IPR023213">
    <property type="entry name" value="CAT-like_dom_sf"/>
</dbReference>
<dbReference type="Pfam" id="PF00198">
    <property type="entry name" value="2-oxoacid_dh"/>
    <property type="match status" value="1"/>
</dbReference>
<keyword evidence="7" id="KW-1185">Reference proteome</keyword>
<feature type="domain" description="Peripheral subunit-binding (PSBD)" evidence="5">
    <location>
        <begin position="37"/>
        <end position="74"/>
    </location>
</feature>
<accession>A0ABY6LH60</accession>
<protein>
    <submittedName>
        <fullName evidence="6">DBT</fullName>
    </submittedName>
</protein>
<evidence type="ECO:0000313" key="7">
    <source>
        <dbReference type="Proteomes" id="UP001235939"/>
    </source>
</evidence>
<comment type="cofactor">
    <cofactor evidence="1">
        <name>(R)-lipoate</name>
        <dbReference type="ChEBI" id="CHEBI:83088"/>
    </cofactor>
</comment>
<dbReference type="PANTHER" id="PTHR43178:SF5">
    <property type="entry name" value="LIPOAMIDE ACYLTRANSFERASE COMPONENT OF BRANCHED-CHAIN ALPHA-KETO ACID DEHYDROGENASE COMPLEX, MITOCHONDRIAL"/>
    <property type="match status" value="1"/>
</dbReference>
<gene>
    <name evidence="6" type="ORF">LAZ67_19000242</name>
</gene>
<evidence type="ECO:0000313" key="6">
    <source>
        <dbReference type="EMBL" id="UYV80466.1"/>
    </source>
</evidence>
<evidence type="ECO:0000256" key="3">
    <source>
        <dbReference type="ARBA" id="ARBA00022679"/>
    </source>
</evidence>
<keyword evidence="3" id="KW-0808">Transferase</keyword>
<dbReference type="PANTHER" id="PTHR43178">
    <property type="entry name" value="DIHYDROLIPOAMIDE ACETYLTRANSFERASE COMPONENT OF PYRUVATE DEHYDROGENASE COMPLEX"/>
    <property type="match status" value="1"/>
</dbReference>
<evidence type="ECO:0000256" key="2">
    <source>
        <dbReference type="ARBA" id="ARBA00007317"/>
    </source>
</evidence>
<dbReference type="Pfam" id="PF02817">
    <property type="entry name" value="E3_binding"/>
    <property type="match status" value="1"/>
</dbReference>
<dbReference type="InterPro" id="IPR001078">
    <property type="entry name" value="2-oxoacid_DH_actylTfrase"/>
</dbReference>
<dbReference type="Gene3D" id="4.10.320.10">
    <property type="entry name" value="E3-binding domain"/>
    <property type="match status" value="1"/>
</dbReference>
<sequence>MRIMVESEADTVDVVDPYEAIPDETGAFAPSDKNKYLATPAVRRIITEHNCDLSKIQGTGKDGRILKEDVLAYLENQKEAKAGIKSCKPPTKQRLTKPLPLCPVAPPPAAKPPPTAAIAVVKPRPQKPQKVEPIKGIKKVMVQTMTKALTIPHFNYCDEVNCSQLVALRSQLKDIAKDSGVALSYMPFFIKAASLSLEHYPVLGATVDEDCQNLHYSESHNIGVAMDTPQGLLVPCIKGVESMTLLEVAQELNRLQQKGMEGKLSADDLKGATLTLSNIGAVSCSPHT</sequence>
<evidence type="ECO:0000259" key="5">
    <source>
        <dbReference type="PROSITE" id="PS51826"/>
    </source>
</evidence>
<dbReference type="Proteomes" id="UP001235939">
    <property type="component" value="Chromosome 19"/>
</dbReference>
<comment type="similarity">
    <text evidence="2">Belongs to the 2-oxoacid dehydrogenase family.</text>
</comment>
<dbReference type="InterPro" id="IPR004167">
    <property type="entry name" value="PSBD"/>
</dbReference>
<dbReference type="Gene3D" id="3.30.559.10">
    <property type="entry name" value="Chloramphenicol acetyltransferase-like domain"/>
    <property type="match status" value="1"/>
</dbReference>
<proteinExistence type="inferred from homology"/>
<dbReference type="InterPro" id="IPR036625">
    <property type="entry name" value="E3-bd_dom_sf"/>
</dbReference>
<organism evidence="6 7">
    <name type="scientific">Cordylochernes scorpioides</name>
    <dbReference type="NCBI Taxonomy" id="51811"/>
    <lineage>
        <taxon>Eukaryota</taxon>
        <taxon>Metazoa</taxon>
        <taxon>Ecdysozoa</taxon>
        <taxon>Arthropoda</taxon>
        <taxon>Chelicerata</taxon>
        <taxon>Arachnida</taxon>
        <taxon>Pseudoscorpiones</taxon>
        <taxon>Cheliferoidea</taxon>
        <taxon>Chernetidae</taxon>
        <taxon>Cordylochernes</taxon>
    </lineage>
</organism>
<dbReference type="PROSITE" id="PS51826">
    <property type="entry name" value="PSBD"/>
    <property type="match status" value="1"/>
</dbReference>
<evidence type="ECO:0000256" key="1">
    <source>
        <dbReference type="ARBA" id="ARBA00001938"/>
    </source>
</evidence>
<evidence type="ECO:0000256" key="4">
    <source>
        <dbReference type="ARBA" id="ARBA00023315"/>
    </source>
</evidence>
<dbReference type="SUPFAM" id="SSF52777">
    <property type="entry name" value="CoA-dependent acyltransferases"/>
    <property type="match status" value="1"/>
</dbReference>
<name>A0ABY6LH60_9ARAC</name>
<dbReference type="InterPro" id="IPR050743">
    <property type="entry name" value="2-oxoacid_DH_E2_comp"/>
</dbReference>
<dbReference type="EMBL" id="CP092881">
    <property type="protein sequence ID" value="UYV80466.1"/>
    <property type="molecule type" value="Genomic_DNA"/>
</dbReference>